<name>A0A235CNZ9_9GAMM</name>
<dbReference type="PANTHER" id="PTHR36846">
    <property type="entry name" value="PROTEIN VIAA"/>
    <property type="match status" value="1"/>
</dbReference>
<keyword evidence="6" id="KW-1185">Reference proteome</keyword>
<reference evidence="4 6" key="2">
    <citation type="submission" date="2019-03" db="EMBL/GenBank/DDBJ databases">
        <title>Genomic Encyclopedia of Archaeal and Bacterial Type Strains, Phase II (KMG-II): from individual species to whole genera.</title>
        <authorList>
            <person name="Goeker M."/>
        </authorList>
    </citation>
    <scope>NUCLEOTIDE SEQUENCE [LARGE SCALE GENOMIC DNA]</scope>
    <source>
        <strain evidence="4 6">DSM 15594</strain>
    </source>
</reference>
<dbReference type="SUPFAM" id="SSF53300">
    <property type="entry name" value="vWA-like"/>
    <property type="match status" value="1"/>
</dbReference>
<protein>
    <submittedName>
        <fullName evidence="4">Uncharacterized protein with von Willebrand factor type A (VWA) domain</fullName>
    </submittedName>
</protein>
<dbReference type="Proteomes" id="UP000295058">
    <property type="component" value="Unassembled WGS sequence"/>
</dbReference>
<dbReference type="Pfam" id="PF13519">
    <property type="entry name" value="VWA_2"/>
    <property type="match status" value="1"/>
</dbReference>
<comment type="caution">
    <text evidence="3">The sequence shown here is derived from an EMBL/GenBank/DDBJ whole genome shotgun (WGS) entry which is preliminary data.</text>
</comment>
<dbReference type="PANTHER" id="PTHR36846:SF1">
    <property type="entry name" value="PROTEIN VIAA"/>
    <property type="match status" value="1"/>
</dbReference>
<feature type="region of interest" description="Disordered" evidence="1">
    <location>
        <begin position="202"/>
        <end position="240"/>
    </location>
</feature>
<evidence type="ECO:0000256" key="1">
    <source>
        <dbReference type="SAM" id="MobiDB-lite"/>
    </source>
</evidence>
<dbReference type="RefSeq" id="WP_094276735.1">
    <property type="nucleotide sequence ID" value="NZ_NQJF01000001.1"/>
</dbReference>
<dbReference type="OrthoDB" id="387240at2"/>
<evidence type="ECO:0000313" key="3">
    <source>
        <dbReference type="EMBL" id="OYD26293.1"/>
    </source>
</evidence>
<gene>
    <name evidence="3" type="ORF">B6S09_01555</name>
    <name evidence="4" type="ORF">LY04_00100</name>
</gene>
<evidence type="ECO:0000313" key="5">
    <source>
        <dbReference type="Proteomes" id="UP000243640"/>
    </source>
</evidence>
<evidence type="ECO:0000259" key="2">
    <source>
        <dbReference type="Pfam" id="PF13519"/>
    </source>
</evidence>
<dbReference type="EMBL" id="NQJF01000001">
    <property type="protein sequence ID" value="OYD26293.1"/>
    <property type="molecule type" value="Genomic_DNA"/>
</dbReference>
<feature type="compositionally biased region" description="Polar residues" evidence="1">
    <location>
        <begin position="209"/>
        <end position="220"/>
    </location>
</feature>
<feature type="domain" description="VWFA" evidence="2">
    <location>
        <begin position="314"/>
        <end position="416"/>
    </location>
</feature>
<dbReference type="Gene3D" id="3.40.50.410">
    <property type="entry name" value="von Willebrand factor, type A domain"/>
    <property type="match status" value="1"/>
</dbReference>
<dbReference type="EMBL" id="SODO01000001">
    <property type="protein sequence ID" value="TDW62049.1"/>
    <property type="molecule type" value="Genomic_DNA"/>
</dbReference>
<evidence type="ECO:0000313" key="6">
    <source>
        <dbReference type="Proteomes" id="UP000295058"/>
    </source>
</evidence>
<dbReference type="InterPro" id="IPR036465">
    <property type="entry name" value="vWFA_dom_sf"/>
</dbReference>
<dbReference type="AlphaFoldDB" id="A0A235CNZ9"/>
<sequence length="474" mass="52165">MATVQSAGLAPLNELPESLFSLVVTHPLGSLLPRANRVLDILTELDKGRLPGPGDWLSSSTERRLRQLLVRASALGYCKETPDVARAIVQDILLVLEQVELDWPATAGLLQQQGKSAEQAERRARARHTRNAIAKLAEQWQQRISLWQALDDVAEEFGIAPAIGTDKDSGNLRDRAWFDLLRLSRWVAEIRQLQQLLKLMGQQRPDPEQSATLSQLQQMMSPRENGPRERRLPGIPMETQGITRSDNLSRMLALEAALLGHPSLHMLWHARRAEQSLLSYAVAGVMPIDAGNDWPLPRAGKGEGDGKGTQLGPLILCLDTSASMHGLAEQVSKAMVLEALRMAKQQQRGCLVYLFGGAGELLVLDNQTLTLSELLSMLRGSFSGGTDVSTPLNAALSRLQQQAWRQADILLVSDGEFDVSSELKTQVEHSKEALGVRLFGLQLGYATALHAMRKVCDPVQLFSDWRSLEQAAKA</sequence>
<dbReference type="InterPro" id="IPR002035">
    <property type="entry name" value="VWF_A"/>
</dbReference>
<evidence type="ECO:0000313" key="4">
    <source>
        <dbReference type="EMBL" id="TDW62049.1"/>
    </source>
</evidence>
<proteinExistence type="predicted"/>
<dbReference type="Proteomes" id="UP000243640">
    <property type="component" value="Unassembled WGS sequence"/>
</dbReference>
<accession>A0A235CNZ9</accession>
<organism evidence="3 5">
    <name type="scientific">Oceanimonas baumannii</name>
    <dbReference type="NCBI Taxonomy" id="129578"/>
    <lineage>
        <taxon>Bacteria</taxon>
        <taxon>Pseudomonadati</taxon>
        <taxon>Pseudomonadota</taxon>
        <taxon>Gammaproteobacteria</taxon>
        <taxon>Aeromonadales</taxon>
        <taxon>Aeromonadaceae</taxon>
        <taxon>Oceanimonas</taxon>
    </lineage>
</organism>
<reference evidence="3 5" key="1">
    <citation type="submission" date="2017-08" db="EMBL/GenBank/DDBJ databases">
        <title>Draft Genome Sequence of the Marine Bacterium Oceanimonas baumannii ATCC 700832.</title>
        <authorList>
            <person name="Mcclelland W.D."/>
            <person name="Brennan M.A."/>
            <person name="Trachtenberg A.M."/>
            <person name="Maclea K.S."/>
        </authorList>
    </citation>
    <scope>NUCLEOTIDE SEQUENCE [LARGE SCALE GENOMIC DNA]</scope>
    <source>
        <strain evidence="3 5">ATCC 700832</strain>
    </source>
</reference>
<dbReference type="GO" id="GO:0005829">
    <property type="term" value="C:cytosol"/>
    <property type="evidence" value="ECO:0007669"/>
    <property type="project" value="TreeGrafter"/>
</dbReference>